<accession>A0A438JEF6</accession>
<evidence type="ECO:0000313" key="2">
    <source>
        <dbReference type="EMBL" id="RVX07324.1"/>
    </source>
</evidence>
<comment type="caution">
    <text evidence="2">The sequence shown here is derived from an EMBL/GenBank/DDBJ whole genome shotgun (WGS) entry which is preliminary data.</text>
</comment>
<proteinExistence type="predicted"/>
<sequence>MAAKFESEGRRDEKPTRLFQQGYTRKNKDAIVIPLSSSNTPLNDTTKASDDSSNTDPKMRCKWIALRGLHQKEARLSYSIKEYGFKQVMADRTLFYERDGDDITLLIVYVDDMIVTVNIILAYMKSSPSKHIMFSRHGHLDIESYIDSDFAGSILDRKPTSRYVSFVGGNLVTSRTIEIINNSVQHNQTKHIELDRNYIKDNLDSSIIKVPYIKSANQLTDVMTHVVTNKVQLYQVQLYHPPFKD</sequence>
<evidence type="ECO:0000256" key="1">
    <source>
        <dbReference type="SAM" id="MobiDB-lite"/>
    </source>
</evidence>
<evidence type="ECO:0000313" key="3">
    <source>
        <dbReference type="Proteomes" id="UP000288805"/>
    </source>
</evidence>
<feature type="region of interest" description="Disordered" evidence="1">
    <location>
        <begin position="1"/>
        <end position="56"/>
    </location>
</feature>
<feature type="compositionally biased region" description="Polar residues" evidence="1">
    <location>
        <begin position="35"/>
        <end position="56"/>
    </location>
</feature>
<dbReference type="EMBL" id="QGNW01000046">
    <property type="protein sequence ID" value="RVX07324.1"/>
    <property type="molecule type" value="Genomic_DNA"/>
</dbReference>
<dbReference type="PANTHER" id="PTHR11439:SF467">
    <property type="entry name" value="INTEGRASE CATALYTIC DOMAIN-CONTAINING PROTEIN"/>
    <property type="match status" value="1"/>
</dbReference>
<dbReference type="Proteomes" id="UP000288805">
    <property type="component" value="Unassembled WGS sequence"/>
</dbReference>
<evidence type="ECO:0008006" key="4">
    <source>
        <dbReference type="Google" id="ProtNLM"/>
    </source>
</evidence>
<name>A0A438JEF6_VITVI</name>
<dbReference type="CDD" id="cd09272">
    <property type="entry name" value="RNase_HI_RT_Ty1"/>
    <property type="match status" value="1"/>
</dbReference>
<protein>
    <recommendedName>
        <fullName evidence="4">Reverse transcriptase Ty1/copia-type domain-containing protein</fullName>
    </recommendedName>
</protein>
<feature type="compositionally biased region" description="Basic and acidic residues" evidence="1">
    <location>
        <begin position="1"/>
        <end position="16"/>
    </location>
</feature>
<organism evidence="2 3">
    <name type="scientific">Vitis vinifera</name>
    <name type="common">Grape</name>
    <dbReference type="NCBI Taxonomy" id="29760"/>
    <lineage>
        <taxon>Eukaryota</taxon>
        <taxon>Viridiplantae</taxon>
        <taxon>Streptophyta</taxon>
        <taxon>Embryophyta</taxon>
        <taxon>Tracheophyta</taxon>
        <taxon>Spermatophyta</taxon>
        <taxon>Magnoliopsida</taxon>
        <taxon>eudicotyledons</taxon>
        <taxon>Gunneridae</taxon>
        <taxon>Pentapetalae</taxon>
        <taxon>rosids</taxon>
        <taxon>Vitales</taxon>
        <taxon>Vitaceae</taxon>
        <taxon>Viteae</taxon>
        <taxon>Vitis</taxon>
    </lineage>
</organism>
<reference evidence="2 3" key="1">
    <citation type="journal article" date="2018" name="PLoS Genet.">
        <title>Population sequencing reveals clonal diversity and ancestral inbreeding in the grapevine cultivar Chardonnay.</title>
        <authorList>
            <person name="Roach M.J."/>
            <person name="Johnson D.L."/>
            <person name="Bohlmann J."/>
            <person name="van Vuuren H.J."/>
            <person name="Jones S.J."/>
            <person name="Pretorius I.S."/>
            <person name="Schmidt S.A."/>
            <person name="Borneman A.R."/>
        </authorList>
    </citation>
    <scope>NUCLEOTIDE SEQUENCE [LARGE SCALE GENOMIC DNA]</scope>
    <source>
        <strain evidence="3">cv. Chardonnay</strain>
        <tissue evidence="2">Leaf</tissue>
    </source>
</reference>
<dbReference type="PANTHER" id="PTHR11439">
    <property type="entry name" value="GAG-POL-RELATED RETROTRANSPOSON"/>
    <property type="match status" value="1"/>
</dbReference>
<gene>
    <name evidence="2" type="ORF">CK203_022641</name>
</gene>
<dbReference type="AlphaFoldDB" id="A0A438JEF6"/>